<dbReference type="Gene3D" id="3.40.50.150">
    <property type="entry name" value="Vaccinia Virus protein VP39"/>
    <property type="match status" value="1"/>
</dbReference>
<dbReference type="GO" id="GO:0003723">
    <property type="term" value="F:RNA binding"/>
    <property type="evidence" value="ECO:0007669"/>
    <property type="project" value="UniProtKB-UniRule"/>
</dbReference>
<sequence length="287" mass="32377">MLSYQHAYHAGNFADVHKHLMLFAVTGYLLRKASPITYIDTHAGRGLYPLSAAESQKLQEHRQGAERLWQERQALAAEPLIGDWLSLLAEAQLTAGKQASPTLDCYPGSPWWLTRQLRDVDRLALFELHPGEHEHLAAQRLPKNVKHIHGDGLKGLLQRLPVATPRLCVLIDPSYERKSEYVEVAETVLAAMRKVRHGVVLVWYPLLPAGRHSELLEGLRNGGLRKIWRSEVVLREPSSEERGMYGSGMLVINPPWGLEELLVSAMKRIEPLLGPDASHRGEWWVAE</sequence>
<dbReference type="GO" id="GO:0036307">
    <property type="term" value="F:23S rRNA (adenine(2030)-N(6))-methyltransferase activity"/>
    <property type="evidence" value="ECO:0007669"/>
    <property type="project" value="UniProtKB-UniRule"/>
</dbReference>
<comment type="function">
    <text evidence="1">Specifically methylates the adenine in position 2030 of 23S rRNA.</text>
</comment>
<dbReference type="PATRIC" id="fig|507626.3.peg.1082"/>
<dbReference type="Proteomes" id="UP000063387">
    <property type="component" value="Chromosome"/>
</dbReference>
<evidence type="ECO:0000313" key="3">
    <source>
        <dbReference type="Proteomes" id="UP000063387"/>
    </source>
</evidence>
<accession>A0A0X8HCK5</accession>
<dbReference type="EC" id="2.1.1.266" evidence="1"/>
<feature type="binding site" evidence="1">
    <location>
        <position position="127"/>
    </location>
    <ligand>
        <name>S-adenosyl-L-methionine</name>
        <dbReference type="ChEBI" id="CHEBI:59789"/>
    </ligand>
</feature>
<dbReference type="InterPro" id="IPR029063">
    <property type="entry name" value="SAM-dependent_MTases_sf"/>
</dbReference>
<keyword evidence="1" id="KW-0694">RNA-binding</keyword>
<dbReference type="RefSeq" id="WP_066446052.1">
    <property type="nucleotide sequence ID" value="NZ_CP014226.1"/>
</dbReference>
<reference evidence="2 3" key="2">
    <citation type="submission" date="2016-02" db="EMBL/GenBank/DDBJ databases">
        <authorList>
            <person name="Wen L."/>
            <person name="He K."/>
            <person name="Yang H."/>
        </authorList>
    </citation>
    <scope>NUCLEOTIDE SEQUENCE [LARGE SCALE GENOMIC DNA]</scope>
    <source>
        <strain evidence="2 3">AGD 8-3</strain>
    </source>
</reference>
<feature type="binding site" evidence="1">
    <location>
        <position position="42"/>
    </location>
    <ligand>
        <name>S-adenosyl-L-methionine</name>
        <dbReference type="ChEBI" id="CHEBI:59789"/>
    </ligand>
</feature>
<feature type="binding site" evidence="1">
    <location>
        <position position="19"/>
    </location>
    <ligand>
        <name>S-adenosyl-L-methionine</name>
        <dbReference type="ChEBI" id="CHEBI:59789"/>
    </ligand>
</feature>
<comment type="similarity">
    <text evidence="1">Belongs to the RlmJ family.</text>
</comment>
<dbReference type="PANTHER" id="PTHR37426:SF1">
    <property type="entry name" value="RIBOSOMAL RNA LARGE SUBUNIT METHYLTRANSFERASE J"/>
    <property type="match status" value="1"/>
</dbReference>
<gene>
    <name evidence="1 2" type="primary">rlmJ</name>
    <name evidence="2" type="ORF">LOKO_01091</name>
</gene>
<comment type="subunit">
    <text evidence="1">Monomer.</text>
</comment>
<dbReference type="OrthoDB" id="9791274at2"/>
<proteinExistence type="inferred from homology"/>
<keyword evidence="1" id="KW-0949">S-adenosyl-L-methionine</keyword>
<dbReference type="AlphaFoldDB" id="A0A0X8HCK5"/>
<organism evidence="2 3">
    <name type="scientific">Halomonas chromatireducens</name>
    <dbReference type="NCBI Taxonomy" id="507626"/>
    <lineage>
        <taxon>Bacteria</taxon>
        <taxon>Pseudomonadati</taxon>
        <taxon>Pseudomonadota</taxon>
        <taxon>Gammaproteobacteria</taxon>
        <taxon>Oceanospirillales</taxon>
        <taxon>Halomonadaceae</taxon>
        <taxon>Halomonas</taxon>
    </lineage>
</organism>
<protein>
    <recommendedName>
        <fullName evidence="1">Ribosomal RNA large subunit methyltransferase J</fullName>
        <ecNumber evidence="1">2.1.1.266</ecNumber>
    </recommendedName>
    <alternativeName>
        <fullName evidence="1">23S rRNA (adenine(2030)-N6)-methyltransferase</fullName>
    </alternativeName>
    <alternativeName>
        <fullName evidence="1">23S rRNA m6A2030 methyltransferase</fullName>
    </alternativeName>
</protein>
<feature type="site" description="Interaction with substrate rRNA" evidence="1">
    <location>
        <position position="4"/>
    </location>
</feature>
<dbReference type="PANTHER" id="PTHR37426">
    <property type="entry name" value="RIBOSOMAL RNA LARGE SUBUNIT METHYLTRANSFERASE J"/>
    <property type="match status" value="1"/>
</dbReference>
<dbReference type="KEGG" id="hco:LOKO_01091"/>
<name>A0A0X8HCK5_9GAMM</name>
<feature type="binding site" evidence="1">
    <location>
        <begin position="151"/>
        <end position="152"/>
    </location>
    <ligand>
        <name>S-adenosyl-L-methionine</name>
        <dbReference type="ChEBI" id="CHEBI:59789"/>
    </ligand>
</feature>
<evidence type="ECO:0000256" key="1">
    <source>
        <dbReference type="HAMAP-Rule" id="MF_00934"/>
    </source>
</evidence>
<dbReference type="STRING" id="507626.LOKO_01091"/>
<dbReference type="SUPFAM" id="SSF53335">
    <property type="entry name" value="S-adenosyl-L-methionine-dependent methyltransferases"/>
    <property type="match status" value="1"/>
</dbReference>
<keyword evidence="1 2" id="KW-0808">Transferase</keyword>
<feature type="binding site" evidence="1">
    <location>
        <position position="172"/>
    </location>
    <ligand>
        <name>S-adenosyl-L-methionine</name>
        <dbReference type="ChEBI" id="CHEBI:59789"/>
    </ligand>
</feature>
<dbReference type="EMBL" id="CP014226">
    <property type="protein sequence ID" value="AMD00168.1"/>
    <property type="molecule type" value="Genomic_DNA"/>
</dbReference>
<dbReference type="GO" id="GO:0005829">
    <property type="term" value="C:cytosol"/>
    <property type="evidence" value="ECO:0007669"/>
    <property type="project" value="TreeGrafter"/>
</dbReference>
<dbReference type="Pfam" id="PF04378">
    <property type="entry name" value="RsmJ"/>
    <property type="match status" value="1"/>
</dbReference>
<evidence type="ECO:0000313" key="2">
    <source>
        <dbReference type="EMBL" id="AMD00168.1"/>
    </source>
</evidence>
<keyword evidence="1" id="KW-0698">rRNA processing</keyword>
<comment type="catalytic activity">
    <reaction evidence="1">
        <text>adenosine(2030) in 23S rRNA + S-adenosyl-L-methionine = N(6)-methyladenosine(2030) in 23S rRNA + S-adenosyl-L-homocysteine + H(+)</text>
        <dbReference type="Rhea" id="RHEA:43736"/>
        <dbReference type="Rhea" id="RHEA-COMP:10668"/>
        <dbReference type="Rhea" id="RHEA-COMP:10669"/>
        <dbReference type="ChEBI" id="CHEBI:15378"/>
        <dbReference type="ChEBI" id="CHEBI:57856"/>
        <dbReference type="ChEBI" id="CHEBI:59789"/>
        <dbReference type="ChEBI" id="CHEBI:74411"/>
        <dbReference type="ChEBI" id="CHEBI:74449"/>
        <dbReference type="EC" id="2.1.1.266"/>
    </reaction>
</comment>
<feature type="active site" description="Proton acceptor" evidence="1">
    <location>
        <position position="172"/>
    </location>
</feature>
<dbReference type="HAMAP" id="MF_00934">
    <property type="entry name" value="23SrRNA_methyltr_J"/>
    <property type="match status" value="1"/>
</dbReference>
<keyword evidence="3" id="KW-1185">Reference proteome</keyword>
<dbReference type="InterPro" id="IPR007473">
    <property type="entry name" value="RlmJ"/>
</dbReference>
<keyword evidence="1 2" id="KW-0489">Methyltransferase</keyword>
<feature type="binding site" evidence="1">
    <location>
        <position position="109"/>
    </location>
    <ligand>
        <name>S-adenosyl-L-methionine</name>
        <dbReference type="ChEBI" id="CHEBI:59789"/>
    </ligand>
</feature>
<dbReference type="GO" id="GO:0070475">
    <property type="term" value="P:rRNA base methylation"/>
    <property type="evidence" value="ECO:0007669"/>
    <property type="project" value="UniProtKB-UniRule"/>
</dbReference>
<reference evidence="2 3" key="1">
    <citation type="journal article" date="2016" name="Genome Announc.">
        <title>Draft Genome Sequence of 'Halomonas chromatireducens' Strain AGD 8-3, a Haloalkaliphilic Chromate- and Selenite-Reducing Gammaproteobacterium.</title>
        <authorList>
            <person name="Sharko F.S."/>
            <person name="Shapovalova A.A."/>
            <person name="Tsygankova S.V."/>
            <person name="Komova A.V."/>
            <person name="Boulygina E.S."/>
            <person name="Teslyuk A.B."/>
            <person name="Gotovtsev P.M."/>
            <person name="Namsaraev Z.B."/>
            <person name="Khijniak T.V."/>
            <person name="Nedoluzhko A.V."/>
            <person name="Vasilov R.G."/>
        </authorList>
    </citation>
    <scope>NUCLEOTIDE SEQUENCE [LARGE SCALE GENOMIC DNA]</scope>
    <source>
        <strain evidence="2 3">AGD 8-3</strain>
    </source>
</reference>